<dbReference type="InterPro" id="IPR053163">
    <property type="entry name" value="HTH-type_regulator_Rgg"/>
</dbReference>
<dbReference type="InterPro" id="IPR001387">
    <property type="entry name" value="Cro/C1-type_HTH"/>
</dbReference>
<dbReference type="InterPro" id="IPR011990">
    <property type="entry name" value="TPR-like_helical_dom_sf"/>
</dbReference>
<feature type="domain" description="HTH cro/C1-type" evidence="1">
    <location>
        <begin position="10"/>
        <end position="63"/>
    </location>
</feature>
<dbReference type="PANTHER" id="PTHR37038:SF14">
    <property type="entry name" value="TRANSCRIPTIONAL ACTIVATOR"/>
    <property type="match status" value="1"/>
</dbReference>
<protein>
    <submittedName>
        <fullName evidence="2">Helix-turn-helix domain-containing protein</fullName>
    </submittedName>
</protein>
<dbReference type="RefSeq" id="WP_385940151.1">
    <property type="nucleotide sequence ID" value="NZ_JBHSOZ010000003.1"/>
</dbReference>
<gene>
    <name evidence="2" type="ORF">ACFPU1_08715</name>
</gene>
<evidence type="ECO:0000313" key="2">
    <source>
        <dbReference type="EMBL" id="MFC5712861.1"/>
    </source>
</evidence>
<dbReference type="SMART" id="SM00028">
    <property type="entry name" value="TPR"/>
    <property type="match status" value="3"/>
</dbReference>
<sequence length="296" mass="34567">MDFSRVGKKIYELRKYQKMTQADLAKGICTQAQISKIENGTIIPYSNTLFEIAERLGTDIYYFFDDLRSDRPYYAEEVFYQIRELITSQDYKEVRNVMEQERNNPLFQSGSNLQFFLWHKGICAYHVDKDPANALSLLQQSLQVDEMSDFTERKGEIYNSIAVILNLEDKCEEAIAICEKTLKQLQAFQRIKDPSIPIRLLYTLSKSLTKVKDYEESISCCEEGITLSLHARSLYILGELYYQKGKNLVLLNDYDEALSCCNNAFAIFKATNQDHFRRIVEKEQAFLREKLKSYDQ</sequence>
<dbReference type="Pfam" id="PF01381">
    <property type="entry name" value="HTH_3"/>
    <property type="match status" value="1"/>
</dbReference>
<dbReference type="SUPFAM" id="SSF47413">
    <property type="entry name" value="lambda repressor-like DNA-binding domains"/>
    <property type="match status" value="1"/>
</dbReference>
<dbReference type="PANTHER" id="PTHR37038">
    <property type="entry name" value="TRANSCRIPTIONAL REGULATOR-RELATED"/>
    <property type="match status" value="1"/>
</dbReference>
<proteinExistence type="predicted"/>
<reference evidence="3" key="1">
    <citation type="journal article" date="2019" name="Int. J. Syst. Evol. Microbiol.">
        <title>The Global Catalogue of Microorganisms (GCM) 10K type strain sequencing project: providing services to taxonomists for standard genome sequencing and annotation.</title>
        <authorList>
            <consortium name="The Broad Institute Genomics Platform"/>
            <consortium name="The Broad Institute Genome Sequencing Center for Infectious Disease"/>
            <person name="Wu L."/>
            <person name="Ma J."/>
        </authorList>
    </citation>
    <scope>NUCLEOTIDE SEQUENCE [LARGE SCALE GENOMIC DNA]</scope>
    <source>
        <strain evidence="3">CECT 7184</strain>
    </source>
</reference>
<organism evidence="2 3">
    <name type="scientific">Thalassorhabdus alkalitolerans</name>
    <dbReference type="NCBI Taxonomy" id="2282697"/>
    <lineage>
        <taxon>Bacteria</taxon>
        <taxon>Bacillati</taxon>
        <taxon>Bacillota</taxon>
        <taxon>Bacilli</taxon>
        <taxon>Bacillales</taxon>
        <taxon>Bacillaceae</taxon>
        <taxon>Thalassorhabdus</taxon>
    </lineage>
</organism>
<dbReference type="InterPro" id="IPR041315">
    <property type="entry name" value="PlcR_TPR"/>
</dbReference>
<dbReference type="Gene3D" id="1.25.40.10">
    <property type="entry name" value="Tetratricopeptide repeat domain"/>
    <property type="match status" value="1"/>
</dbReference>
<dbReference type="InterPro" id="IPR010982">
    <property type="entry name" value="Lambda_DNA-bd_dom_sf"/>
</dbReference>
<keyword evidence="3" id="KW-1185">Reference proteome</keyword>
<comment type="caution">
    <text evidence="2">The sequence shown here is derived from an EMBL/GenBank/DDBJ whole genome shotgun (WGS) entry which is preliminary data.</text>
</comment>
<name>A0ABW0YL50_9BACI</name>
<dbReference type="Pfam" id="PF18768">
    <property type="entry name" value="RNPP_C"/>
    <property type="match status" value="1"/>
</dbReference>
<evidence type="ECO:0000259" key="1">
    <source>
        <dbReference type="PROSITE" id="PS50943"/>
    </source>
</evidence>
<dbReference type="EMBL" id="JBHSOZ010000003">
    <property type="protein sequence ID" value="MFC5712861.1"/>
    <property type="molecule type" value="Genomic_DNA"/>
</dbReference>
<dbReference type="CDD" id="cd00093">
    <property type="entry name" value="HTH_XRE"/>
    <property type="match status" value="1"/>
</dbReference>
<dbReference type="Proteomes" id="UP001596142">
    <property type="component" value="Unassembled WGS sequence"/>
</dbReference>
<evidence type="ECO:0000313" key="3">
    <source>
        <dbReference type="Proteomes" id="UP001596142"/>
    </source>
</evidence>
<dbReference type="SUPFAM" id="SSF48452">
    <property type="entry name" value="TPR-like"/>
    <property type="match status" value="1"/>
</dbReference>
<dbReference type="SMART" id="SM00530">
    <property type="entry name" value="HTH_XRE"/>
    <property type="match status" value="1"/>
</dbReference>
<dbReference type="PROSITE" id="PS50943">
    <property type="entry name" value="HTH_CROC1"/>
    <property type="match status" value="1"/>
</dbReference>
<dbReference type="InterPro" id="IPR019734">
    <property type="entry name" value="TPR_rpt"/>
</dbReference>
<accession>A0ABW0YL50</accession>